<evidence type="ECO:0000313" key="2">
    <source>
        <dbReference type="EMBL" id="RIV27825.1"/>
    </source>
</evidence>
<accession>A0A418MK03</accession>
<proteinExistence type="predicted"/>
<dbReference type="Proteomes" id="UP000283523">
    <property type="component" value="Unassembled WGS sequence"/>
</dbReference>
<evidence type="ECO:0000259" key="1">
    <source>
        <dbReference type="Pfam" id="PF12969"/>
    </source>
</evidence>
<organism evidence="2 3">
    <name type="scientific">Fibrisoma montanum</name>
    <dbReference type="NCBI Taxonomy" id="2305895"/>
    <lineage>
        <taxon>Bacteria</taxon>
        <taxon>Pseudomonadati</taxon>
        <taxon>Bacteroidota</taxon>
        <taxon>Cytophagia</taxon>
        <taxon>Cytophagales</taxon>
        <taxon>Spirosomataceae</taxon>
        <taxon>Fibrisoma</taxon>
    </lineage>
</organism>
<dbReference type="OrthoDB" id="8595007at2"/>
<dbReference type="AlphaFoldDB" id="A0A418MK03"/>
<dbReference type="Gene3D" id="3.10.620.30">
    <property type="match status" value="1"/>
</dbReference>
<keyword evidence="3" id="KW-1185">Reference proteome</keyword>
<reference evidence="2 3" key="1">
    <citation type="submission" date="2018-08" db="EMBL/GenBank/DDBJ databases">
        <title>Fibrisoma montanum sp. nov., isolated from Danxia mountain soil.</title>
        <authorList>
            <person name="Huang Y."/>
        </authorList>
    </citation>
    <scope>NUCLEOTIDE SEQUENCE [LARGE SCALE GENOMIC DNA]</scope>
    <source>
        <strain evidence="2 3">HYT19</strain>
    </source>
</reference>
<evidence type="ECO:0000313" key="3">
    <source>
        <dbReference type="Proteomes" id="UP000283523"/>
    </source>
</evidence>
<dbReference type="InterPro" id="IPR024618">
    <property type="entry name" value="DUF3857"/>
</dbReference>
<comment type="caution">
    <text evidence="2">The sequence shown here is derived from an EMBL/GenBank/DDBJ whole genome shotgun (WGS) entry which is preliminary data.</text>
</comment>
<dbReference type="Gene3D" id="2.60.40.3140">
    <property type="match status" value="1"/>
</dbReference>
<dbReference type="Pfam" id="PF12969">
    <property type="entry name" value="DUF3857"/>
    <property type="match status" value="1"/>
</dbReference>
<dbReference type="InterPro" id="IPR038765">
    <property type="entry name" value="Papain-like_cys_pep_sf"/>
</dbReference>
<dbReference type="EMBL" id="QXED01000001">
    <property type="protein sequence ID" value="RIV27825.1"/>
    <property type="molecule type" value="Genomic_DNA"/>
</dbReference>
<protein>
    <submittedName>
        <fullName evidence="2">DUF3857 domain-containing protein</fullName>
    </submittedName>
</protein>
<sequence length="616" mass="69660">MYLASTIPAALTENAHTVVRWHETTFSVRSAGEATQRIHSVVTILDELGDEHARTIVGYDKLSKVTELTGVLYDGNGNVIKKLKKSDIDDFSTYADYNLFDDQRYKSAKFPKQPSYPYTVEFVIETTERNLMFYPTWVPQSSEHQSVEQAVFKVTMPKGLTLRYKELNMPGTVALSAAEDGGQHYVWKLLNRPAVEAEPFAPPGRERQPAVYTAPTEFEVQGYRGNLKNWADISRFYYTLNQGRDQIPDDLRQRVAALTADEKTTIGKVQRIYRFLQEQTRYVSVQLGIGGWQTIEAQKVAISKYGDCKALTNYTKALLNAVGVTAYPALVRAGNGQPDVLVDFPSFHFNHVLLCVPTEQDTLFLECTSGHDPAGYVGDFTGNRHVLLIMPEGGRLVRTPTYRATDNVQQRRISIKLTEQGDATADVRTYCTNLQRDNYVQPLYGLSRDEQRSWLLKRITIPAFDLDSYSIREEPGRIPAVTETLSLTVRKWATPSGTRLFVPLNLLSILGPVAPATQPRQSAVHLGASYNFEDSDTITYQIPKEFTPEFRLEPLTIESKFGKYSAHATIEGDKLVYIRRVSMHSGRFPATDYSEWVAFRRQVAKADRAQMVFIKR</sequence>
<gene>
    <name evidence="2" type="ORF">DYU11_01115</name>
</gene>
<feature type="domain" description="DUF3857" evidence="1">
    <location>
        <begin position="31"/>
        <end position="195"/>
    </location>
</feature>
<dbReference type="SUPFAM" id="SSF54001">
    <property type="entry name" value="Cysteine proteinases"/>
    <property type="match status" value="1"/>
</dbReference>
<name>A0A418MK03_9BACT</name>
<dbReference type="Gene3D" id="2.60.120.1130">
    <property type="match status" value="1"/>
</dbReference>